<gene>
    <name evidence="9" type="ORF">NDR86_24515</name>
</gene>
<protein>
    <submittedName>
        <fullName evidence="9">FtsX-like permease family protein</fullName>
    </submittedName>
</protein>
<feature type="domain" description="ABC3 transporter permease C-terminal" evidence="8">
    <location>
        <begin position="708"/>
        <end position="825"/>
    </location>
</feature>
<dbReference type="RefSeq" id="WP_251914967.1">
    <property type="nucleotide sequence ID" value="NZ_JAMRXG010000011.1"/>
</dbReference>
<feature type="transmembrane region" description="Helical" evidence="7">
    <location>
        <begin position="21"/>
        <end position="44"/>
    </location>
</feature>
<feature type="domain" description="ABC3 transporter permease C-terminal" evidence="8">
    <location>
        <begin position="255"/>
        <end position="378"/>
    </location>
</feature>
<keyword evidence="4 7" id="KW-0812">Transmembrane</keyword>
<sequence length="833" mass="85242">MGVSSLSRVRLLNLREFRRHWGRAIATVGVIAVSAALLVAVIGISGSITGSIERLANSVSGDADLEVSGITDAGFDQALAQEIRRVPGVGAAVPMVRTQAPVANGQVLLLGVDLSASALGSDLQRSIDGQLGGGGILLSVPNAAAVGAGSGYRVGDTITTGSHRLTVVAVVHGAEAERLNGGRFVITTLGTAQAVTDRARLLDSVLVVVAEGTEVATVRSDIARALDGRAVVAAPGLRAAQASGSVMVLGAMALMAASVSLVVAAFLVYNVMSMAIVQRRPTLAMLRALGGKRRMIFGDMLIEAAVLGLVGGVLGSLLGVLIGGVSIGRLPSALVQSLEVQSEYVLPPYAIPLAVIACVVASVAAAALAARRIYAVSPIESLAPVLVSKPEAGGLAARVVAGVLGVAAVAGVVLVVVSDLGRVAMIAIALAFIAGCLLGYAFSVPLVRSAAAIARRFGSPGALAAANIERAPRRVWVTVMTVFTAVATTVSVTGANANGLASVIDSFSSVAETDIFVSATPADVFPTAPILPQDLEQRVAAVPGVEQVIAGQAAFAMVEGTRVMIQGLEAGSHREIYTAMSESARTRMLQGAGVVLSRDVGRGLGVTEGDELALPTPGGIRQVRVLELVPFFSGLTGIIAMNLPQMRDWFARDGSTELEVMVSPGTDRDTVMAAVRSVVPAEYYVFSGTAALEQIGGSLAQITIVIAVMAWIVVLVSAIALLNTLMLATLDRRRELGMLRALGANRRFVLRMILAEAAGIGIVGGAMGMAIGTVNQFMITTTLSDVLSLDVAFEIRPLILAIGVGALAMCLAGSLPPAIRAARLEIVDAVSAD</sequence>
<evidence type="ECO:0000256" key="1">
    <source>
        <dbReference type="ARBA" id="ARBA00004651"/>
    </source>
</evidence>
<comment type="subcellular location">
    <subcellularLocation>
        <location evidence="1">Cell membrane</location>
        <topology evidence="1">Multi-pass membrane protein</topology>
    </subcellularLocation>
</comment>
<dbReference type="Pfam" id="PF02687">
    <property type="entry name" value="FtsX"/>
    <property type="match status" value="2"/>
</dbReference>
<keyword evidence="10" id="KW-1185">Reference proteome</keyword>
<accession>A0A9X2EEG6</accession>
<evidence type="ECO:0000256" key="2">
    <source>
        <dbReference type="ARBA" id="ARBA00005236"/>
    </source>
</evidence>
<dbReference type="PANTHER" id="PTHR30489">
    <property type="entry name" value="LIPOPROTEIN-RELEASING SYSTEM TRANSMEMBRANE PROTEIN LOLE"/>
    <property type="match status" value="1"/>
</dbReference>
<evidence type="ECO:0000256" key="6">
    <source>
        <dbReference type="ARBA" id="ARBA00023136"/>
    </source>
</evidence>
<evidence type="ECO:0000256" key="4">
    <source>
        <dbReference type="ARBA" id="ARBA00022692"/>
    </source>
</evidence>
<dbReference type="AlphaFoldDB" id="A0A9X2EEG6"/>
<keyword evidence="3" id="KW-1003">Cell membrane</keyword>
<dbReference type="EMBL" id="JAMRXG010000011">
    <property type="protein sequence ID" value="MCM6776656.1"/>
    <property type="molecule type" value="Genomic_DNA"/>
</dbReference>
<dbReference type="PANTHER" id="PTHR30489:SF0">
    <property type="entry name" value="LIPOPROTEIN-RELEASING SYSTEM TRANSMEMBRANE PROTEIN LOLE"/>
    <property type="match status" value="1"/>
</dbReference>
<feature type="transmembrane region" description="Helical" evidence="7">
    <location>
        <begin position="349"/>
        <end position="374"/>
    </location>
</feature>
<dbReference type="GO" id="GO:0044874">
    <property type="term" value="P:lipoprotein localization to outer membrane"/>
    <property type="evidence" value="ECO:0007669"/>
    <property type="project" value="TreeGrafter"/>
</dbReference>
<feature type="transmembrane region" description="Helical" evidence="7">
    <location>
        <begin position="702"/>
        <end position="727"/>
    </location>
</feature>
<comment type="caution">
    <text evidence="9">The sequence shown here is derived from an EMBL/GenBank/DDBJ whole genome shotgun (WGS) entry which is preliminary data.</text>
</comment>
<proteinExistence type="inferred from homology"/>
<feature type="transmembrane region" description="Helical" evidence="7">
    <location>
        <begin position="795"/>
        <end position="815"/>
    </location>
</feature>
<keyword evidence="5 7" id="KW-1133">Transmembrane helix</keyword>
<organism evidence="9 10">
    <name type="scientific">Nocardia pulmonis</name>
    <dbReference type="NCBI Taxonomy" id="2951408"/>
    <lineage>
        <taxon>Bacteria</taxon>
        <taxon>Bacillati</taxon>
        <taxon>Actinomycetota</taxon>
        <taxon>Actinomycetes</taxon>
        <taxon>Mycobacteriales</taxon>
        <taxon>Nocardiaceae</taxon>
        <taxon>Nocardia</taxon>
    </lineage>
</organism>
<feature type="transmembrane region" description="Helical" evidence="7">
    <location>
        <begin position="395"/>
        <end position="417"/>
    </location>
</feature>
<evidence type="ECO:0000313" key="9">
    <source>
        <dbReference type="EMBL" id="MCM6776656.1"/>
    </source>
</evidence>
<evidence type="ECO:0000313" key="10">
    <source>
        <dbReference type="Proteomes" id="UP001139157"/>
    </source>
</evidence>
<name>A0A9X2EEG6_9NOCA</name>
<feature type="transmembrane region" description="Helical" evidence="7">
    <location>
        <begin position="246"/>
        <end position="271"/>
    </location>
</feature>
<feature type="transmembrane region" description="Helical" evidence="7">
    <location>
        <begin position="423"/>
        <end position="447"/>
    </location>
</feature>
<keyword evidence="6 7" id="KW-0472">Membrane</keyword>
<evidence type="ECO:0000256" key="3">
    <source>
        <dbReference type="ARBA" id="ARBA00022475"/>
    </source>
</evidence>
<evidence type="ECO:0000259" key="8">
    <source>
        <dbReference type="Pfam" id="PF02687"/>
    </source>
</evidence>
<reference evidence="9" key="1">
    <citation type="submission" date="2022-06" db="EMBL/GenBank/DDBJ databases">
        <title>Novel species in genus nocardia.</title>
        <authorList>
            <person name="Li F."/>
        </authorList>
    </citation>
    <scope>NUCLEOTIDE SEQUENCE</scope>
    <source>
        <strain evidence="9">CDC141</strain>
    </source>
</reference>
<feature type="transmembrane region" description="Helical" evidence="7">
    <location>
        <begin position="748"/>
        <end position="775"/>
    </location>
</feature>
<dbReference type="GO" id="GO:0098797">
    <property type="term" value="C:plasma membrane protein complex"/>
    <property type="evidence" value="ECO:0007669"/>
    <property type="project" value="TreeGrafter"/>
</dbReference>
<evidence type="ECO:0000256" key="5">
    <source>
        <dbReference type="ARBA" id="ARBA00022989"/>
    </source>
</evidence>
<dbReference type="InterPro" id="IPR003838">
    <property type="entry name" value="ABC3_permease_C"/>
</dbReference>
<evidence type="ECO:0000256" key="7">
    <source>
        <dbReference type="SAM" id="Phobius"/>
    </source>
</evidence>
<comment type="similarity">
    <text evidence="2">Belongs to the ABC-4 integral membrane protein family. LolC/E subfamily.</text>
</comment>
<feature type="transmembrane region" description="Helical" evidence="7">
    <location>
        <begin position="301"/>
        <end position="329"/>
    </location>
</feature>
<dbReference type="InterPro" id="IPR051447">
    <property type="entry name" value="Lipoprotein-release_system"/>
</dbReference>
<dbReference type="Proteomes" id="UP001139157">
    <property type="component" value="Unassembled WGS sequence"/>
</dbReference>